<dbReference type="Proteomes" id="UP001549204">
    <property type="component" value="Unassembled WGS sequence"/>
</dbReference>
<feature type="compositionally biased region" description="Basic and acidic residues" evidence="1">
    <location>
        <begin position="94"/>
        <end position="104"/>
    </location>
</feature>
<organism evidence="2 3">
    <name type="scientific">Mesorhizobium robiniae</name>
    <dbReference type="NCBI Taxonomy" id="559315"/>
    <lineage>
        <taxon>Bacteria</taxon>
        <taxon>Pseudomonadati</taxon>
        <taxon>Pseudomonadota</taxon>
        <taxon>Alphaproteobacteria</taxon>
        <taxon>Hyphomicrobiales</taxon>
        <taxon>Phyllobacteriaceae</taxon>
        <taxon>Mesorhizobium</taxon>
    </lineage>
</organism>
<evidence type="ECO:0000313" key="3">
    <source>
        <dbReference type="Proteomes" id="UP001549204"/>
    </source>
</evidence>
<proteinExistence type="predicted"/>
<dbReference type="EMBL" id="JBEPMC010000020">
    <property type="protein sequence ID" value="MET3583619.1"/>
    <property type="molecule type" value="Genomic_DNA"/>
</dbReference>
<dbReference type="RefSeq" id="WP_354494724.1">
    <property type="nucleotide sequence ID" value="NZ_JBEPMC010000020.1"/>
</dbReference>
<protein>
    <submittedName>
        <fullName evidence="2">Uncharacterized protein</fullName>
    </submittedName>
</protein>
<gene>
    <name evidence="2" type="ORF">ABID19_006684</name>
</gene>
<name>A0ABV2GZA6_9HYPH</name>
<evidence type="ECO:0000256" key="1">
    <source>
        <dbReference type="SAM" id="MobiDB-lite"/>
    </source>
</evidence>
<reference evidence="2 3" key="1">
    <citation type="submission" date="2024-06" db="EMBL/GenBank/DDBJ databases">
        <title>Genomic Encyclopedia of Type Strains, Phase IV (KMG-IV): sequencing the most valuable type-strain genomes for metagenomic binning, comparative biology and taxonomic classification.</title>
        <authorList>
            <person name="Goeker M."/>
        </authorList>
    </citation>
    <scope>NUCLEOTIDE SEQUENCE [LARGE SCALE GENOMIC DNA]</scope>
    <source>
        <strain evidence="2 3">DSM 100022</strain>
    </source>
</reference>
<evidence type="ECO:0000313" key="2">
    <source>
        <dbReference type="EMBL" id="MET3583619.1"/>
    </source>
</evidence>
<feature type="region of interest" description="Disordered" evidence="1">
    <location>
        <begin position="92"/>
        <end position="113"/>
    </location>
</feature>
<accession>A0ABV2GZA6</accession>
<comment type="caution">
    <text evidence="2">The sequence shown here is derived from an EMBL/GenBank/DDBJ whole genome shotgun (WGS) entry which is preliminary data.</text>
</comment>
<sequence>MMRMTRAELHRLVWSKPMTELARLYGVRDQHVAQACDAHDIARPRAGHWQRVEHGKTVETAALDNKNYSPEAIIIIEPSVGRPGRVTRGQTMRHLKDVRHDPLKADAGIAAGK</sequence>
<keyword evidence="3" id="KW-1185">Reference proteome</keyword>